<sequence>MNIVTIEEQTFKQVCGRFSGFVSQVERICRENTHQPNKWLSGREVCALLGISIRSLQNYRDSGKLGYSQIGNKLYYKSADIERLIAECTVNQVSGKKNNYIPTNK</sequence>
<evidence type="ECO:0000313" key="3">
    <source>
        <dbReference type="Proteomes" id="UP000285777"/>
    </source>
</evidence>
<dbReference type="SUPFAM" id="SSF46955">
    <property type="entry name" value="Putative DNA-binding domain"/>
    <property type="match status" value="1"/>
</dbReference>
<name>A0A415BUW3_PHOVU</name>
<feature type="domain" description="Helix-turn-helix" evidence="1">
    <location>
        <begin position="39"/>
        <end position="88"/>
    </location>
</feature>
<dbReference type="PANTHER" id="PTHR34585">
    <property type="match status" value="1"/>
</dbReference>
<organism evidence="2 3">
    <name type="scientific">Phocaeicola vulgatus</name>
    <name type="common">Bacteroides vulgatus</name>
    <dbReference type="NCBI Taxonomy" id="821"/>
    <lineage>
        <taxon>Bacteria</taxon>
        <taxon>Pseudomonadati</taxon>
        <taxon>Bacteroidota</taxon>
        <taxon>Bacteroidia</taxon>
        <taxon>Bacteroidales</taxon>
        <taxon>Bacteroidaceae</taxon>
        <taxon>Phocaeicola</taxon>
    </lineage>
</organism>
<dbReference type="AlphaFoldDB" id="A0A415BUW3"/>
<gene>
    <name evidence="2" type="ORF">DW150_03010</name>
</gene>
<dbReference type="Proteomes" id="UP000285777">
    <property type="component" value="Unassembled WGS sequence"/>
</dbReference>
<evidence type="ECO:0000313" key="2">
    <source>
        <dbReference type="EMBL" id="RHI95673.1"/>
    </source>
</evidence>
<dbReference type="Pfam" id="PF12728">
    <property type="entry name" value="HTH_17"/>
    <property type="match status" value="1"/>
</dbReference>
<evidence type="ECO:0000259" key="1">
    <source>
        <dbReference type="Pfam" id="PF12728"/>
    </source>
</evidence>
<protein>
    <submittedName>
        <fullName evidence="2">DNA-binding protein</fullName>
    </submittedName>
</protein>
<comment type="caution">
    <text evidence="2">The sequence shown here is derived from an EMBL/GenBank/DDBJ whole genome shotgun (WGS) entry which is preliminary data.</text>
</comment>
<dbReference type="EMBL" id="QRLF01000004">
    <property type="protein sequence ID" value="RHI95673.1"/>
    <property type="molecule type" value="Genomic_DNA"/>
</dbReference>
<dbReference type="PANTHER" id="PTHR34585:SF22">
    <property type="entry name" value="HELIX-TURN-HELIX DOMAIN-CONTAINING PROTEIN"/>
    <property type="match status" value="1"/>
</dbReference>
<dbReference type="InterPro" id="IPR009061">
    <property type="entry name" value="DNA-bd_dom_put_sf"/>
</dbReference>
<dbReference type="InterPro" id="IPR041657">
    <property type="entry name" value="HTH_17"/>
</dbReference>
<dbReference type="RefSeq" id="WP_118289988.1">
    <property type="nucleotide sequence ID" value="NZ_QRLF01000004.1"/>
</dbReference>
<proteinExistence type="predicted"/>
<reference evidence="2 3" key="1">
    <citation type="submission" date="2018-08" db="EMBL/GenBank/DDBJ databases">
        <title>A genome reference for cultivated species of the human gut microbiota.</title>
        <authorList>
            <person name="Zou Y."/>
            <person name="Xue W."/>
            <person name="Luo G."/>
        </authorList>
    </citation>
    <scope>NUCLEOTIDE SEQUENCE [LARGE SCALE GENOMIC DNA]</scope>
    <source>
        <strain evidence="2 3">AM13-21</strain>
    </source>
</reference>
<dbReference type="GO" id="GO:0003677">
    <property type="term" value="F:DNA binding"/>
    <property type="evidence" value="ECO:0007669"/>
    <property type="project" value="UniProtKB-KW"/>
</dbReference>
<accession>A0A415BUW3</accession>
<keyword evidence="2" id="KW-0238">DNA-binding</keyword>